<comment type="caution">
    <text evidence="1">The sequence shown here is derived from an EMBL/GenBank/DDBJ whole genome shotgun (WGS) entry which is preliminary data.</text>
</comment>
<dbReference type="SUPFAM" id="SSF52540">
    <property type="entry name" value="P-loop containing nucleoside triphosphate hydrolases"/>
    <property type="match status" value="1"/>
</dbReference>
<proteinExistence type="predicted"/>
<accession>X0UQY9</accession>
<reference evidence="1" key="1">
    <citation type="journal article" date="2014" name="Front. Microbiol.">
        <title>High frequency of phylogenetically diverse reductive dehalogenase-homologous genes in deep subseafloor sedimentary metagenomes.</title>
        <authorList>
            <person name="Kawai M."/>
            <person name="Futagami T."/>
            <person name="Toyoda A."/>
            <person name="Takaki Y."/>
            <person name="Nishi S."/>
            <person name="Hori S."/>
            <person name="Arai W."/>
            <person name="Tsubouchi T."/>
            <person name="Morono Y."/>
            <person name="Uchiyama I."/>
            <person name="Ito T."/>
            <person name="Fujiyama A."/>
            <person name="Inagaki F."/>
            <person name="Takami H."/>
        </authorList>
    </citation>
    <scope>NUCLEOTIDE SEQUENCE</scope>
    <source>
        <strain evidence="1">Expedition CK06-06</strain>
    </source>
</reference>
<dbReference type="InterPro" id="IPR027417">
    <property type="entry name" value="P-loop_NTPase"/>
</dbReference>
<sequence length="107" mass="11841">MNTEMGKTILMVTHDPAVSRVADRILRIQDGVIEADTASVGAEVDVPASYVDMLRSRIEEIDMQLVDLDDSFRGGEMTGEGYVERQTGLRGTRSVLVEELHRLGIVH</sequence>
<protein>
    <submittedName>
        <fullName evidence="1">Uncharacterized protein</fullName>
    </submittedName>
</protein>
<name>X0UQY9_9ZZZZ</name>
<dbReference type="AlphaFoldDB" id="X0UQY9"/>
<organism evidence="1">
    <name type="scientific">marine sediment metagenome</name>
    <dbReference type="NCBI Taxonomy" id="412755"/>
    <lineage>
        <taxon>unclassified sequences</taxon>
        <taxon>metagenomes</taxon>
        <taxon>ecological metagenomes</taxon>
    </lineage>
</organism>
<gene>
    <name evidence="1" type="ORF">S01H1_43698</name>
</gene>
<dbReference type="EMBL" id="BARS01027850">
    <property type="protein sequence ID" value="GAG01657.1"/>
    <property type="molecule type" value="Genomic_DNA"/>
</dbReference>
<evidence type="ECO:0000313" key="1">
    <source>
        <dbReference type="EMBL" id="GAG01657.1"/>
    </source>
</evidence>